<reference evidence="9" key="2">
    <citation type="journal article" date="2021" name="PeerJ">
        <title>Extensive microbial diversity within the chicken gut microbiome revealed by metagenomics and culture.</title>
        <authorList>
            <person name="Gilroy R."/>
            <person name="Ravi A."/>
            <person name="Getino M."/>
            <person name="Pursley I."/>
            <person name="Horton D.L."/>
            <person name="Alikhan N.F."/>
            <person name="Baker D."/>
            <person name="Gharbi K."/>
            <person name="Hall N."/>
            <person name="Watson M."/>
            <person name="Adriaenssens E.M."/>
            <person name="Foster-Nyarko E."/>
            <person name="Jarju S."/>
            <person name="Secka A."/>
            <person name="Antonio M."/>
            <person name="Oren A."/>
            <person name="Chaudhuri R.R."/>
            <person name="La Ragione R."/>
            <person name="Hildebrand F."/>
            <person name="Pallen M.J."/>
        </authorList>
    </citation>
    <scope>NUCLEOTIDE SEQUENCE</scope>
    <source>
        <strain evidence="9">4920</strain>
    </source>
</reference>
<keyword evidence="7 8" id="KW-0472">Membrane</keyword>
<feature type="transmembrane region" description="Helical" evidence="8">
    <location>
        <begin position="597"/>
        <end position="621"/>
    </location>
</feature>
<evidence type="ECO:0000256" key="1">
    <source>
        <dbReference type="ARBA" id="ARBA00004141"/>
    </source>
</evidence>
<dbReference type="GO" id="GO:0033179">
    <property type="term" value="C:proton-transporting V-type ATPase, V0 domain"/>
    <property type="evidence" value="ECO:0007669"/>
    <property type="project" value="InterPro"/>
</dbReference>
<evidence type="ECO:0000256" key="6">
    <source>
        <dbReference type="ARBA" id="ARBA00023065"/>
    </source>
</evidence>
<dbReference type="Proteomes" id="UP000886743">
    <property type="component" value="Unassembled WGS sequence"/>
</dbReference>
<dbReference type="PANTHER" id="PTHR11629:SF63">
    <property type="entry name" value="V-TYPE PROTON ATPASE SUBUNIT A"/>
    <property type="match status" value="1"/>
</dbReference>
<dbReference type="AlphaFoldDB" id="A0A9D1NFU0"/>
<evidence type="ECO:0000256" key="5">
    <source>
        <dbReference type="ARBA" id="ARBA00022989"/>
    </source>
</evidence>
<feature type="transmembrane region" description="Helical" evidence="8">
    <location>
        <begin position="365"/>
        <end position="391"/>
    </location>
</feature>
<dbReference type="PANTHER" id="PTHR11629">
    <property type="entry name" value="VACUOLAR PROTON ATPASES"/>
    <property type="match status" value="1"/>
</dbReference>
<feature type="transmembrane region" description="Helical" evidence="8">
    <location>
        <begin position="403"/>
        <end position="425"/>
    </location>
</feature>
<dbReference type="InterPro" id="IPR002490">
    <property type="entry name" value="V-ATPase_116kDa_su"/>
</dbReference>
<evidence type="ECO:0000313" key="9">
    <source>
        <dbReference type="EMBL" id="HIV02323.1"/>
    </source>
</evidence>
<comment type="similarity">
    <text evidence="2">Belongs to the V-ATPase 116 kDa subunit family.</text>
</comment>
<evidence type="ECO:0000256" key="8">
    <source>
        <dbReference type="SAM" id="Phobius"/>
    </source>
</evidence>
<evidence type="ECO:0000256" key="2">
    <source>
        <dbReference type="ARBA" id="ARBA00009904"/>
    </source>
</evidence>
<name>A0A9D1NFU0_9FIRM</name>
<keyword evidence="5 8" id="KW-1133">Transmembrane helix</keyword>
<keyword evidence="4 8" id="KW-0812">Transmembrane</keyword>
<feature type="transmembrane region" description="Helical" evidence="8">
    <location>
        <begin position="492"/>
        <end position="511"/>
    </location>
</feature>
<dbReference type="GO" id="GO:0007035">
    <property type="term" value="P:vacuolar acidification"/>
    <property type="evidence" value="ECO:0007669"/>
    <property type="project" value="TreeGrafter"/>
</dbReference>
<feature type="transmembrane region" description="Helical" evidence="8">
    <location>
        <begin position="566"/>
        <end position="585"/>
    </location>
</feature>
<keyword evidence="3" id="KW-0813">Transport</keyword>
<reference evidence="9" key="1">
    <citation type="submission" date="2020-10" db="EMBL/GenBank/DDBJ databases">
        <authorList>
            <person name="Gilroy R."/>
        </authorList>
    </citation>
    <scope>NUCLEOTIDE SEQUENCE</scope>
    <source>
        <strain evidence="9">4920</strain>
    </source>
</reference>
<evidence type="ECO:0000256" key="7">
    <source>
        <dbReference type="ARBA" id="ARBA00023136"/>
    </source>
</evidence>
<evidence type="ECO:0000313" key="10">
    <source>
        <dbReference type="Proteomes" id="UP000886743"/>
    </source>
</evidence>
<dbReference type="Pfam" id="PF01496">
    <property type="entry name" value="V_ATPase_I"/>
    <property type="match status" value="2"/>
</dbReference>
<sequence length="660" mass="71924">MAIVNMKKLSVIALSDDEAEVIETLMDMGVTQVEDMTGEEIERKFAGLLSKQANDEAISVYDAQRKTVREAIDILAAHVDAKKVLFAPRRSVSRALFAEIASDTEQTLAFAQEVAGAVRRQGEIRSEENRLRGEIDTLSHWTGLGFSPGYTGTKHTGVMLGTLPLLADVSDTAAKLDEAGIIADIEPVSDDKDARYVAVLYHKASEGALLRLLPQLGFTAAAVSGDDVPEAMIRRYEGQIAALEAEYGKIVSSLKEMAKDKVRLEILYDYLSECVEKEAAYAKLARTERTILLKGWVPAEAADAVVKTLERKFVCETELATPAEEEAYPILLRNPKVIQPFESVTEMYSLPAPHSMDPNKLMAPFFFLFFGMMVSDAGYGLVLTLATAFIVWKYNPQGQAGKLMKLICIGGISTMMWGVIFGGYFGDTIPVLYKMATGKEIVIPSLMNPSADPISVLILSLILGLFHLFAGMGAKAYLLIKRGHIWDAVFDVGFWYLVLGGLGILCLGFVLPGTPVMQIGMWIAIAGAAGLVLTQGRAKKNIFAKLIGGIGSLYDIVSYMSDILSYSRLLALGLSTGVVGSVINTMGSMGGNSIGGWILFFVVFVIGHVFNIAINTLGAYVHSSRLQYVEFFGKFYESGGKAFRPLIRPRKYVEVTQQDA</sequence>
<comment type="subcellular location">
    <subcellularLocation>
        <location evidence="1">Membrane</location>
        <topology evidence="1">Multi-pass membrane protein</topology>
    </subcellularLocation>
</comment>
<proteinExistence type="inferred from homology"/>
<feature type="transmembrane region" description="Helical" evidence="8">
    <location>
        <begin position="517"/>
        <end position="535"/>
    </location>
</feature>
<keyword evidence="6" id="KW-0406">Ion transport</keyword>
<gene>
    <name evidence="9" type="ORF">IAC74_02015</name>
</gene>
<organism evidence="9 10">
    <name type="scientific">Candidatus Aphodoplasma excrementigallinarum</name>
    <dbReference type="NCBI Taxonomy" id="2840673"/>
    <lineage>
        <taxon>Bacteria</taxon>
        <taxon>Bacillati</taxon>
        <taxon>Bacillota</taxon>
        <taxon>Clostridia</taxon>
        <taxon>Eubacteriales</taxon>
        <taxon>Candidatus Aphodoplasma</taxon>
    </lineage>
</organism>
<accession>A0A9D1NFU0</accession>
<protein>
    <submittedName>
        <fullName evidence="9">V-type ATP synthase subunit I</fullName>
    </submittedName>
</protein>
<evidence type="ECO:0000256" key="3">
    <source>
        <dbReference type="ARBA" id="ARBA00022448"/>
    </source>
</evidence>
<evidence type="ECO:0000256" key="4">
    <source>
        <dbReference type="ARBA" id="ARBA00022692"/>
    </source>
</evidence>
<dbReference type="EMBL" id="DVOF01000058">
    <property type="protein sequence ID" value="HIV02323.1"/>
    <property type="molecule type" value="Genomic_DNA"/>
</dbReference>
<dbReference type="GO" id="GO:0046961">
    <property type="term" value="F:proton-transporting ATPase activity, rotational mechanism"/>
    <property type="evidence" value="ECO:0007669"/>
    <property type="project" value="InterPro"/>
</dbReference>
<dbReference type="GO" id="GO:0051117">
    <property type="term" value="F:ATPase binding"/>
    <property type="evidence" value="ECO:0007669"/>
    <property type="project" value="TreeGrafter"/>
</dbReference>
<dbReference type="GO" id="GO:0016471">
    <property type="term" value="C:vacuolar proton-transporting V-type ATPase complex"/>
    <property type="evidence" value="ECO:0007669"/>
    <property type="project" value="TreeGrafter"/>
</dbReference>
<feature type="transmembrane region" description="Helical" evidence="8">
    <location>
        <begin position="454"/>
        <end position="480"/>
    </location>
</feature>
<comment type="caution">
    <text evidence="9">The sequence shown here is derived from an EMBL/GenBank/DDBJ whole genome shotgun (WGS) entry which is preliminary data.</text>
</comment>